<proteinExistence type="predicted"/>
<sequence>MSIKKYVTFTIIAAGIVGVGASIYTKTSLTQHAEASDAGKNNAVFSKAKEDINNIPVIKNKALNTNANYSVLEGSISRTFHENGDKQIVEFTIEQPGRFHAKHIPNAKNPNLFEESVNDGTFVKTKGSDGKLNESIPPSIAKKEKAQDLDLDKKISPDYNGTYLPFGGVNEMLHPEMFIQGALNRGKVTVKGEEKILGRDATVIVIDRDVKEGKIGNRQTFWFDNQTGIILKAVDADGDKPLRTTVFEKIKFSDKANEAIFKSLK</sequence>
<protein>
    <submittedName>
        <fullName evidence="1">Uncharacterized protein</fullName>
    </submittedName>
</protein>
<dbReference type="OrthoDB" id="2666201at2"/>
<keyword evidence="2" id="KW-1185">Reference proteome</keyword>
<comment type="caution">
    <text evidence="1">The sequence shown here is derived from an EMBL/GenBank/DDBJ whole genome shotgun (WGS) entry which is preliminary data.</text>
</comment>
<dbReference type="Gene3D" id="2.50.20.10">
    <property type="entry name" value="Lipoprotein localisation LolA/LolB/LppX"/>
    <property type="match status" value="1"/>
</dbReference>
<dbReference type="Proteomes" id="UP000028123">
    <property type="component" value="Unassembled WGS sequence"/>
</dbReference>
<gene>
    <name evidence="1" type="ORF">ET33_26340</name>
</gene>
<organism evidence="1 2">
    <name type="scientific">Paenibacillus tyrfis</name>
    <dbReference type="NCBI Taxonomy" id="1501230"/>
    <lineage>
        <taxon>Bacteria</taxon>
        <taxon>Bacillati</taxon>
        <taxon>Bacillota</taxon>
        <taxon>Bacilli</taxon>
        <taxon>Bacillales</taxon>
        <taxon>Paenibacillaceae</taxon>
        <taxon>Paenibacillus</taxon>
    </lineage>
</organism>
<reference evidence="1 2" key="1">
    <citation type="submission" date="2014-06" db="EMBL/GenBank/DDBJ databases">
        <title>Draft genome sequence of Paenibacillus sp. MSt1.</title>
        <authorList>
            <person name="Aw Y.K."/>
            <person name="Ong K.S."/>
            <person name="Gan H.M."/>
            <person name="Lee S.M."/>
        </authorList>
    </citation>
    <scope>NUCLEOTIDE SEQUENCE [LARGE SCALE GENOMIC DNA]</scope>
    <source>
        <strain evidence="1 2">MSt1</strain>
    </source>
</reference>
<accession>A0A081NV24</accession>
<dbReference type="EMBL" id="JNVM01000040">
    <property type="protein sequence ID" value="KEQ22297.1"/>
    <property type="molecule type" value="Genomic_DNA"/>
</dbReference>
<evidence type="ECO:0000313" key="2">
    <source>
        <dbReference type="Proteomes" id="UP000028123"/>
    </source>
</evidence>
<name>A0A081NV24_9BACL</name>
<dbReference type="AlphaFoldDB" id="A0A081NV24"/>
<dbReference type="RefSeq" id="WP_036691537.1">
    <property type="nucleotide sequence ID" value="NZ_JNVM01000040.1"/>
</dbReference>
<evidence type="ECO:0000313" key="1">
    <source>
        <dbReference type="EMBL" id="KEQ22297.1"/>
    </source>
</evidence>